<organism evidence="1 2">
    <name type="scientific">Trypanosoma equiperdum</name>
    <dbReference type="NCBI Taxonomy" id="5694"/>
    <lineage>
        <taxon>Eukaryota</taxon>
        <taxon>Discoba</taxon>
        <taxon>Euglenozoa</taxon>
        <taxon>Kinetoplastea</taxon>
        <taxon>Metakinetoplastina</taxon>
        <taxon>Trypanosomatida</taxon>
        <taxon>Trypanosomatidae</taxon>
        <taxon>Trypanosoma</taxon>
    </lineage>
</organism>
<evidence type="ECO:0000313" key="2">
    <source>
        <dbReference type="Proteomes" id="UP000195570"/>
    </source>
</evidence>
<reference evidence="1" key="1">
    <citation type="submission" date="2016-09" db="EMBL/GenBank/DDBJ databases">
        <authorList>
            <person name="Hebert L."/>
            <person name="Moumen B."/>
        </authorList>
    </citation>
    <scope>NUCLEOTIDE SEQUENCE [LARGE SCALE GENOMIC DNA]</scope>
    <source>
        <strain evidence="1">OVI</strain>
    </source>
</reference>
<proteinExistence type="predicted"/>
<dbReference type="EMBL" id="CZPT02000676">
    <property type="protein sequence ID" value="SCU67046.1"/>
    <property type="molecule type" value="Genomic_DNA"/>
</dbReference>
<protein>
    <submittedName>
        <fullName evidence="1">Uncharacterized protein</fullName>
    </submittedName>
</protein>
<dbReference type="AlphaFoldDB" id="A0A1G4I5E1"/>
<evidence type="ECO:0000313" key="1">
    <source>
        <dbReference type="EMBL" id="SCU67046.1"/>
    </source>
</evidence>
<comment type="caution">
    <text evidence="1">The sequence shown here is derived from an EMBL/GenBank/DDBJ whole genome shotgun (WGS) entry which is preliminary data.</text>
</comment>
<keyword evidence="2" id="KW-1185">Reference proteome</keyword>
<accession>A0A1G4I5E1</accession>
<dbReference type="RefSeq" id="XP_067078410.1">
    <property type="nucleotide sequence ID" value="XM_067222309.1"/>
</dbReference>
<dbReference type="Proteomes" id="UP000195570">
    <property type="component" value="Unassembled WGS sequence"/>
</dbReference>
<dbReference type="VEuPathDB" id="TriTrypDB:TEOVI_000572700"/>
<name>A0A1G4I5E1_TRYEQ</name>
<gene>
    <name evidence="1" type="ORF">TEOVI_000572700</name>
</gene>
<dbReference type="GeneID" id="92379667"/>
<sequence>MGNPGAELRKEFELPIADDKKKRLRKPAAHLTKESKALQQVFNGRLQKLKAARKEARIALISALAGKATASALNKEQKSGDSPCDPLVADNNFPWKANTQRDGNCAAAAKSGAKAGN</sequence>